<dbReference type="Proteomes" id="UP001140087">
    <property type="component" value="Unassembled WGS sequence"/>
</dbReference>
<comment type="caution">
    <text evidence="1">The sequence shown here is derived from an EMBL/GenBank/DDBJ whole genome shotgun (WGS) entry which is preliminary data.</text>
</comment>
<keyword evidence="2" id="KW-1185">Reference proteome</keyword>
<evidence type="ECO:0000313" key="1">
    <source>
        <dbReference type="EMBL" id="KAJ2789402.1"/>
    </source>
</evidence>
<feature type="non-terminal residue" evidence="1">
    <location>
        <position position="306"/>
    </location>
</feature>
<protein>
    <submittedName>
        <fullName evidence="1">1 3-beta-glucanosyltransferase gel4</fullName>
    </submittedName>
</protein>
<name>A0ACC1KGF4_9FUNG</name>
<reference evidence="1" key="1">
    <citation type="submission" date="2022-07" db="EMBL/GenBank/DDBJ databases">
        <title>Phylogenomic reconstructions and comparative analyses of Kickxellomycotina fungi.</title>
        <authorList>
            <person name="Reynolds N.K."/>
            <person name="Stajich J.E."/>
            <person name="Barry K."/>
            <person name="Grigoriev I.V."/>
            <person name="Crous P."/>
            <person name="Smith M.E."/>
        </authorList>
    </citation>
    <scope>NUCLEOTIDE SEQUENCE</scope>
    <source>
        <strain evidence="1">BCRC 34780</strain>
    </source>
</reference>
<sequence length="306" mass="33785">MHVSVASVAVLGLAAQALAVDPLVIKGSKFFNQKTGDQFFFKGVAYQPRTGVTDKNPDPLADPVGCKRDVAVFKDLGLNAVRVYEVDYTKSHDECMKAFDSAGIYVILDMPSPHYSINRAEPHWDVGTMHEWRAKVDAFSGYPNLAAWIAGNEVANNVETTGAAAFVKAAIRDMKAYLRSKGRKTPVGYADNDDPAIRMNLINFFNCGDESTRADFYGINTYRWCGSETDFKTSGYEDITKNMTDYTIPSLLTEYGCNKVRPRTFTEIGSLYGSDMTGVFSGGLMYEYSEEDNDYGIVKVSHGDSS</sequence>
<accession>A0ACC1KGF4</accession>
<proteinExistence type="predicted"/>
<dbReference type="EMBL" id="JANBUN010003790">
    <property type="protein sequence ID" value="KAJ2789402.1"/>
    <property type="molecule type" value="Genomic_DNA"/>
</dbReference>
<evidence type="ECO:0000313" key="2">
    <source>
        <dbReference type="Proteomes" id="UP001140087"/>
    </source>
</evidence>
<gene>
    <name evidence="1" type="primary">gel4</name>
    <name evidence="1" type="ORF">H4R21_006747</name>
</gene>
<organism evidence="1 2">
    <name type="scientific">Coemansia helicoidea</name>
    <dbReference type="NCBI Taxonomy" id="1286919"/>
    <lineage>
        <taxon>Eukaryota</taxon>
        <taxon>Fungi</taxon>
        <taxon>Fungi incertae sedis</taxon>
        <taxon>Zoopagomycota</taxon>
        <taxon>Kickxellomycotina</taxon>
        <taxon>Kickxellomycetes</taxon>
        <taxon>Kickxellales</taxon>
        <taxon>Kickxellaceae</taxon>
        <taxon>Coemansia</taxon>
    </lineage>
</organism>